<protein>
    <submittedName>
        <fullName evidence="1">Uncharacterized protein</fullName>
    </submittedName>
</protein>
<evidence type="ECO:0000313" key="2">
    <source>
        <dbReference type="Proteomes" id="UP000701698"/>
    </source>
</evidence>
<reference evidence="1" key="1">
    <citation type="submission" date="2020-04" db="EMBL/GenBank/DDBJ databases">
        <authorList>
            <person name="Zhang T."/>
        </authorList>
    </citation>
    <scope>NUCLEOTIDE SEQUENCE</scope>
    <source>
        <strain evidence="1">HKST-UBA01</strain>
    </source>
</reference>
<gene>
    <name evidence="1" type="ORF">KC571_04260</name>
</gene>
<dbReference type="AlphaFoldDB" id="A0A955LIR2"/>
<comment type="caution">
    <text evidence="1">The sequence shown here is derived from an EMBL/GenBank/DDBJ whole genome shotgun (WGS) entry which is preliminary data.</text>
</comment>
<dbReference type="Proteomes" id="UP000701698">
    <property type="component" value="Unassembled WGS sequence"/>
</dbReference>
<reference evidence="1" key="2">
    <citation type="journal article" date="2021" name="Microbiome">
        <title>Successional dynamics and alternative stable states in a saline activated sludge microbial community over 9 years.</title>
        <authorList>
            <person name="Wang Y."/>
            <person name="Ye J."/>
            <person name="Ju F."/>
            <person name="Liu L."/>
            <person name="Boyd J.A."/>
            <person name="Deng Y."/>
            <person name="Parks D.H."/>
            <person name="Jiang X."/>
            <person name="Yin X."/>
            <person name="Woodcroft B.J."/>
            <person name="Tyson G.W."/>
            <person name="Hugenholtz P."/>
            <person name="Polz M.F."/>
            <person name="Zhang T."/>
        </authorList>
    </citation>
    <scope>NUCLEOTIDE SEQUENCE</scope>
    <source>
        <strain evidence="1">HKST-UBA01</strain>
    </source>
</reference>
<sequence length="138" mass="16069">MSKFYNPIRSRNIYQPFSEKPFKLSRSKIDLFIDCPRCFYLDRRLGVGRPPGFPFALNSAVDALLKNEFDALRKTGTQHPLQEQYGIDAVPVAHEHLDQWRENFVGVQFHHEPTNLIITGAIDDLWKNSLDEYIVVDY</sequence>
<name>A0A955LIR2_UNCKA</name>
<proteinExistence type="predicted"/>
<organism evidence="1 2">
    <name type="scientific">candidate division WWE3 bacterium</name>
    <dbReference type="NCBI Taxonomy" id="2053526"/>
    <lineage>
        <taxon>Bacteria</taxon>
        <taxon>Katanobacteria</taxon>
    </lineage>
</organism>
<accession>A0A955LIR2</accession>
<dbReference type="EMBL" id="JAGQKX010000142">
    <property type="protein sequence ID" value="MCA9390591.1"/>
    <property type="molecule type" value="Genomic_DNA"/>
</dbReference>
<evidence type="ECO:0000313" key="1">
    <source>
        <dbReference type="EMBL" id="MCA9390591.1"/>
    </source>
</evidence>
<feature type="non-terminal residue" evidence="1">
    <location>
        <position position="138"/>
    </location>
</feature>